<dbReference type="InterPro" id="IPR021202">
    <property type="entry name" value="Rv3654c-like"/>
</dbReference>
<feature type="signal peptide" evidence="1">
    <location>
        <begin position="1"/>
        <end position="25"/>
    </location>
</feature>
<keyword evidence="1" id="KW-0732">Signal</keyword>
<organism evidence="3 4">
    <name type="scientific">Streptomyces tremellae</name>
    <dbReference type="NCBI Taxonomy" id="1124239"/>
    <lineage>
        <taxon>Bacteria</taxon>
        <taxon>Bacillati</taxon>
        <taxon>Actinomycetota</taxon>
        <taxon>Actinomycetes</taxon>
        <taxon>Kitasatosporales</taxon>
        <taxon>Streptomycetaceae</taxon>
        <taxon>Streptomyces</taxon>
    </lineage>
</organism>
<dbReference type="Pfam" id="PF13400">
    <property type="entry name" value="Tad"/>
    <property type="match status" value="1"/>
</dbReference>
<dbReference type="RefSeq" id="WP_345652343.1">
    <property type="nucleotide sequence ID" value="NZ_BAABEP010000049.1"/>
</dbReference>
<evidence type="ECO:0000313" key="4">
    <source>
        <dbReference type="Proteomes" id="UP001499884"/>
    </source>
</evidence>
<dbReference type="InterPro" id="IPR028087">
    <property type="entry name" value="Tad_N"/>
</dbReference>
<dbReference type="EMBL" id="BAABEP010000049">
    <property type="protein sequence ID" value="GAA3749782.1"/>
    <property type="molecule type" value="Genomic_DNA"/>
</dbReference>
<evidence type="ECO:0000313" key="3">
    <source>
        <dbReference type="EMBL" id="GAA3749782.1"/>
    </source>
</evidence>
<proteinExistence type="predicted"/>
<protein>
    <recommendedName>
        <fullName evidence="2">Putative Flp pilus-assembly TadG-like N-terminal domain-containing protein</fullName>
    </recommendedName>
</protein>
<dbReference type="Proteomes" id="UP001499884">
    <property type="component" value="Unassembled WGS sequence"/>
</dbReference>
<evidence type="ECO:0000259" key="2">
    <source>
        <dbReference type="Pfam" id="PF13400"/>
    </source>
</evidence>
<gene>
    <name evidence="3" type="ORF">GCM10023082_52260</name>
</gene>
<evidence type="ECO:0000256" key="1">
    <source>
        <dbReference type="SAM" id="SignalP"/>
    </source>
</evidence>
<reference evidence="4" key="1">
    <citation type="journal article" date="2019" name="Int. J. Syst. Evol. Microbiol.">
        <title>The Global Catalogue of Microorganisms (GCM) 10K type strain sequencing project: providing services to taxonomists for standard genome sequencing and annotation.</title>
        <authorList>
            <consortium name="The Broad Institute Genomics Platform"/>
            <consortium name="The Broad Institute Genome Sequencing Center for Infectious Disease"/>
            <person name="Wu L."/>
            <person name="Ma J."/>
        </authorList>
    </citation>
    <scope>NUCLEOTIDE SEQUENCE [LARGE SCALE GENOMIC DNA]</scope>
    <source>
        <strain evidence="4">JCM 30846</strain>
    </source>
</reference>
<feature type="chain" id="PRO_5045431753" description="Putative Flp pilus-assembly TadG-like N-terminal domain-containing protein" evidence="1">
    <location>
        <begin position="26"/>
        <end position="114"/>
    </location>
</feature>
<accession>A0ABP7FXY5</accession>
<sequence>MVAAVLACALCALFGVLLALGQAVAARHRAGAAADLAALAAADTAPYGGAAACRRAERVAAAQGARLAACAVQGPVAEVTAVARVGPYAPHVRARAGPGAPAVLAASSGTGGAP</sequence>
<comment type="caution">
    <text evidence="3">The sequence shown here is derived from an EMBL/GenBank/DDBJ whole genome shotgun (WGS) entry which is preliminary data.</text>
</comment>
<dbReference type="NCBIfam" id="TIGR03816">
    <property type="entry name" value="tadE_like_DECH"/>
    <property type="match status" value="1"/>
</dbReference>
<feature type="domain" description="Putative Flp pilus-assembly TadG-like N-terminal" evidence="2">
    <location>
        <begin position="1"/>
        <end position="43"/>
    </location>
</feature>
<keyword evidence="4" id="KW-1185">Reference proteome</keyword>
<name>A0ABP7FXY5_9ACTN</name>